<evidence type="ECO:0000313" key="3">
    <source>
        <dbReference type="Proteomes" id="UP001162131"/>
    </source>
</evidence>
<evidence type="ECO:0000256" key="1">
    <source>
        <dbReference type="SAM" id="SignalP"/>
    </source>
</evidence>
<gene>
    <name evidence="2" type="ORF">BSTOLATCC_MIC14679</name>
</gene>
<dbReference type="AlphaFoldDB" id="A0AAU9IMD3"/>
<keyword evidence="1" id="KW-0732">Signal</keyword>
<dbReference type="Proteomes" id="UP001162131">
    <property type="component" value="Unassembled WGS sequence"/>
</dbReference>
<sequence length="433" mass="47711">MVIIKASIVLAVLFSLSSGKAFTPFHDWIMTSRWINAINSYEIDDSLGSTRKLATSDSSSLVTTCGQTKVSPDIMGDFSGSSTTEIAVSAWLYQITREADSYPFSFYRDASNAGHDYSVQSGSGIFIAFFDDQSVRNSFNDMVIYDALGEWMFFTFYWVDVSGTITWKIYSQNDNKEATGTNPAYVWPNLLDVGYKMNGYFYEIIVHSGASSVSRYGTYVITLLDDQGGSYVPIAGGTGSPPCTQRSHPKYGCLPITSACLCPAFCSNCDSAGVCQGCTQTHRTLSTECQCFENCVSCDSNYICNHCDANYFRKIDNDYNIRCFSCTTSCQDCDGGECYLCADLIVQDSGSCREESVGFQISFSYPNIIVDFAVPLQNVLTIDNLTAKDKNSNTIDASNWQIDPSSTLSRAVIETDNINESSLPFYVNLSFNS</sequence>
<organism evidence="2 3">
    <name type="scientific">Blepharisma stoltei</name>
    <dbReference type="NCBI Taxonomy" id="1481888"/>
    <lineage>
        <taxon>Eukaryota</taxon>
        <taxon>Sar</taxon>
        <taxon>Alveolata</taxon>
        <taxon>Ciliophora</taxon>
        <taxon>Postciliodesmatophora</taxon>
        <taxon>Heterotrichea</taxon>
        <taxon>Heterotrichida</taxon>
        <taxon>Blepharismidae</taxon>
        <taxon>Blepharisma</taxon>
    </lineage>
</organism>
<feature type="chain" id="PRO_5043616988" description="TNFR-Cys domain-containing protein" evidence="1">
    <location>
        <begin position="22"/>
        <end position="433"/>
    </location>
</feature>
<name>A0AAU9IMD3_9CILI</name>
<accession>A0AAU9IMD3</accession>
<protein>
    <recommendedName>
        <fullName evidence="4">TNFR-Cys domain-containing protein</fullName>
    </recommendedName>
</protein>
<evidence type="ECO:0008006" key="4">
    <source>
        <dbReference type="Google" id="ProtNLM"/>
    </source>
</evidence>
<dbReference type="EMBL" id="CAJZBQ010000014">
    <property type="protein sequence ID" value="CAG9315935.1"/>
    <property type="molecule type" value="Genomic_DNA"/>
</dbReference>
<comment type="caution">
    <text evidence="2">The sequence shown here is derived from an EMBL/GenBank/DDBJ whole genome shotgun (WGS) entry which is preliminary data.</text>
</comment>
<evidence type="ECO:0000313" key="2">
    <source>
        <dbReference type="EMBL" id="CAG9315935.1"/>
    </source>
</evidence>
<keyword evidence="3" id="KW-1185">Reference proteome</keyword>
<proteinExistence type="predicted"/>
<feature type="signal peptide" evidence="1">
    <location>
        <begin position="1"/>
        <end position="21"/>
    </location>
</feature>
<reference evidence="2" key="1">
    <citation type="submission" date="2021-09" db="EMBL/GenBank/DDBJ databases">
        <authorList>
            <consortium name="AG Swart"/>
            <person name="Singh M."/>
            <person name="Singh A."/>
            <person name="Seah K."/>
            <person name="Emmerich C."/>
        </authorList>
    </citation>
    <scope>NUCLEOTIDE SEQUENCE</scope>
    <source>
        <strain evidence="2">ATCC30299</strain>
    </source>
</reference>